<proteinExistence type="predicted"/>
<dbReference type="EMBL" id="LGCK01000006">
    <property type="protein sequence ID" value="KPL73288.1"/>
    <property type="molecule type" value="Genomic_DNA"/>
</dbReference>
<evidence type="ECO:0000313" key="2">
    <source>
        <dbReference type="EMBL" id="KPL73288.1"/>
    </source>
</evidence>
<reference evidence="2 3" key="1">
    <citation type="submission" date="2015-07" db="EMBL/GenBank/DDBJ databases">
        <title>Genome sequence of Leptolinea tardivitalis DSM 16556.</title>
        <authorList>
            <person name="Hemp J."/>
            <person name="Ward L.M."/>
            <person name="Pace L.A."/>
            <person name="Fischer W.W."/>
        </authorList>
    </citation>
    <scope>NUCLEOTIDE SEQUENCE [LARGE SCALE GENOMIC DNA]</scope>
    <source>
        <strain evidence="2 3">YMTK-2</strain>
    </source>
</reference>
<dbReference type="STRING" id="229920.ADM99_03445"/>
<evidence type="ECO:0000313" key="3">
    <source>
        <dbReference type="Proteomes" id="UP000050430"/>
    </source>
</evidence>
<accession>A0A0P6WSS6</accession>
<dbReference type="Gene3D" id="1.10.287.950">
    <property type="entry name" value="Methyl-accepting chemotaxis protein"/>
    <property type="match status" value="1"/>
</dbReference>
<keyword evidence="3" id="KW-1185">Reference proteome</keyword>
<dbReference type="AlphaFoldDB" id="A0A0P6WSS6"/>
<gene>
    <name evidence="2" type="ORF">ADM99_03445</name>
</gene>
<feature type="transmembrane region" description="Helical" evidence="1">
    <location>
        <begin position="250"/>
        <end position="270"/>
    </location>
</feature>
<dbReference type="Proteomes" id="UP000050430">
    <property type="component" value="Unassembled WGS sequence"/>
</dbReference>
<protein>
    <recommendedName>
        <fullName evidence="4">Methyl-accepting chemotaxis protein</fullName>
    </recommendedName>
</protein>
<evidence type="ECO:0000256" key="1">
    <source>
        <dbReference type="SAM" id="Phobius"/>
    </source>
</evidence>
<comment type="caution">
    <text evidence="2">The sequence shown here is derived from an EMBL/GenBank/DDBJ whole genome shotgun (WGS) entry which is preliminary data.</text>
</comment>
<name>A0A0P6WSS6_9CHLR</name>
<organism evidence="2 3">
    <name type="scientific">Leptolinea tardivitalis</name>
    <dbReference type="NCBI Taxonomy" id="229920"/>
    <lineage>
        <taxon>Bacteria</taxon>
        <taxon>Bacillati</taxon>
        <taxon>Chloroflexota</taxon>
        <taxon>Anaerolineae</taxon>
        <taxon>Anaerolineales</taxon>
        <taxon>Anaerolineaceae</taxon>
        <taxon>Leptolinea</taxon>
    </lineage>
</organism>
<dbReference type="RefSeq" id="WP_062421695.1">
    <property type="nucleotide sequence ID" value="NZ_BBYA01000009.1"/>
</dbReference>
<keyword evidence="1" id="KW-0812">Transmembrane</keyword>
<keyword evidence="1" id="KW-0472">Membrane</keyword>
<sequence>MRLLRRTLGILVLAAGSLGILLGLAGIVGLWLVRPKVVTSVLYVTDTLRSNLDVSSNTLTLAGETLDASIQSVDSLKNVLDNTIEVVADTQPVLDNLNSLMKDTLPSAFQAADDSLKAAQSAAVSLEGAIHSLDSFQSMLGNVPLLKTFLPAPQPPYNPEKTLAESLGNLSTNIKSMPSAFEDVSINIGRTDDNLTEIKDNFQAIKDNAEKISDSLKTYKGMLAESQASMQQTKWLLEDFSQNVEKAVTITFSILSVFFFCVLMSQVVVLKQGWEMLHN</sequence>
<evidence type="ECO:0008006" key="4">
    <source>
        <dbReference type="Google" id="ProtNLM"/>
    </source>
</evidence>
<keyword evidence="1" id="KW-1133">Transmembrane helix</keyword>
<feature type="transmembrane region" description="Helical" evidence="1">
    <location>
        <begin position="7"/>
        <end position="33"/>
    </location>
</feature>